<gene>
    <name evidence="6" type="ORF">E2R65_08425</name>
    <name evidence="5" type="ORF">GGR35_002668</name>
</gene>
<dbReference type="AlphaFoldDB" id="A0A4Y8ACQ1"/>
<dbReference type="EMBL" id="SNQG01000003">
    <property type="protein sequence ID" value="TEW66444.1"/>
    <property type="molecule type" value="Genomic_DNA"/>
</dbReference>
<dbReference type="GO" id="GO:0005975">
    <property type="term" value="P:carbohydrate metabolic process"/>
    <property type="evidence" value="ECO:0007669"/>
    <property type="project" value="InterPro"/>
</dbReference>
<comment type="caution">
    <text evidence="6">The sequence shown here is derived from an EMBL/GenBank/DDBJ whole genome shotgun (WGS) entry which is preliminary data.</text>
</comment>
<reference evidence="6" key="2">
    <citation type="submission" date="2019-03" db="EMBL/GenBank/DDBJ databases">
        <authorList>
            <person name="Yan Y.-Q."/>
            <person name="Du Z.-J."/>
        </authorList>
    </citation>
    <scope>NUCLEOTIDE SEQUENCE</scope>
    <source>
        <strain evidence="6">PP-F2FG21</strain>
    </source>
</reference>
<dbReference type="Pfam" id="PF14498">
    <property type="entry name" value="Glyco_hyd_65N_2"/>
    <property type="match status" value="1"/>
</dbReference>
<evidence type="ECO:0000256" key="1">
    <source>
        <dbReference type="SAM" id="SignalP"/>
    </source>
</evidence>
<dbReference type="EC" id="3.2.1.51" evidence="5"/>
<dbReference type="RefSeq" id="WP_134336055.1">
    <property type="nucleotide sequence ID" value="NZ_BMCZ01000003.1"/>
</dbReference>
<evidence type="ECO:0000313" key="7">
    <source>
        <dbReference type="Proteomes" id="UP000297248"/>
    </source>
</evidence>
<keyword evidence="1" id="KW-0732">Signal</keyword>
<dbReference type="OrthoDB" id="9802600at2"/>
<dbReference type="Gene3D" id="2.70.98.50">
    <property type="entry name" value="putative glycoside hydrolase family protein from bacillus halodurans"/>
    <property type="match status" value="1"/>
</dbReference>
<dbReference type="InterPro" id="IPR016518">
    <property type="entry name" value="Alpha-L-fucosidase"/>
</dbReference>
<dbReference type="InterPro" id="IPR054363">
    <property type="entry name" value="GH95_cat"/>
</dbReference>
<feature type="domain" description="Alpha fucosidase A-like C-terminal" evidence="3">
    <location>
        <begin position="725"/>
        <end position="817"/>
    </location>
</feature>
<dbReference type="InterPro" id="IPR049053">
    <property type="entry name" value="AFCA-like_C"/>
</dbReference>
<evidence type="ECO:0000259" key="4">
    <source>
        <dbReference type="Pfam" id="PF22124"/>
    </source>
</evidence>
<keyword evidence="6" id="KW-0378">Hydrolase</keyword>
<feature type="domain" description="Glycosyl hydrolase family 95 N-terminal" evidence="2">
    <location>
        <begin position="26"/>
        <end position="278"/>
    </location>
</feature>
<protein>
    <submittedName>
        <fullName evidence="5">Alpha-L-fucosidase 2</fullName>
        <ecNumber evidence="5">3.2.1.51</ecNumber>
    </submittedName>
    <submittedName>
        <fullName evidence="6">Glycoside hydrolase family 95 protein</fullName>
    </submittedName>
</protein>
<dbReference type="PIRSF" id="PIRSF007663">
    <property type="entry name" value="UCP007663"/>
    <property type="match status" value="1"/>
</dbReference>
<dbReference type="PANTHER" id="PTHR31084">
    <property type="entry name" value="ALPHA-L-FUCOSIDASE 2"/>
    <property type="match status" value="1"/>
</dbReference>
<dbReference type="InterPro" id="IPR008928">
    <property type="entry name" value="6-hairpin_glycosidase_sf"/>
</dbReference>
<dbReference type="InterPro" id="IPR012341">
    <property type="entry name" value="6hp_glycosidase-like_sf"/>
</dbReference>
<evidence type="ECO:0000313" key="6">
    <source>
        <dbReference type="EMBL" id="TEW66444.1"/>
    </source>
</evidence>
<keyword evidence="8" id="KW-1185">Reference proteome</keyword>
<accession>A0A4Y8ACQ1</accession>
<organism evidence="6 7">
    <name type="scientific">Mucilaginibacter phyllosphaerae</name>
    <dbReference type="NCBI Taxonomy" id="1812349"/>
    <lineage>
        <taxon>Bacteria</taxon>
        <taxon>Pseudomonadati</taxon>
        <taxon>Bacteroidota</taxon>
        <taxon>Sphingobacteriia</taxon>
        <taxon>Sphingobacteriales</taxon>
        <taxon>Sphingobacteriaceae</taxon>
        <taxon>Mucilaginibacter</taxon>
    </lineage>
</organism>
<dbReference type="FunFam" id="1.50.10.10:FF:000028">
    <property type="entry name" value="Alpha-L-fucosidase 2"/>
    <property type="match status" value="1"/>
</dbReference>
<dbReference type="Pfam" id="PF22124">
    <property type="entry name" value="Glyco_hydro_95_cat"/>
    <property type="match status" value="1"/>
</dbReference>
<feature type="domain" description="Glycosyl hydrolase family 95 catalytic" evidence="4">
    <location>
        <begin position="304"/>
        <end position="723"/>
    </location>
</feature>
<feature type="chain" id="PRO_5044616423" evidence="1">
    <location>
        <begin position="20"/>
        <end position="820"/>
    </location>
</feature>
<feature type="signal peptide" evidence="1">
    <location>
        <begin position="1"/>
        <end position="19"/>
    </location>
</feature>
<dbReference type="EMBL" id="JACIEG010000005">
    <property type="protein sequence ID" value="MBB3970052.1"/>
    <property type="molecule type" value="Genomic_DNA"/>
</dbReference>
<reference evidence="5 8" key="3">
    <citation type="submission" date="2020-08" db="EMBL/GenBank/DDBJ databases">
        <title>Genomic Encyclopedia of Type Strains, Phase IV (KMG-IV): sequencing the most valuable type-strain genomes for metagenomic binning, comparative biology and taxonomic classification.</title>
        <authorList>
            <person name="Goeker M."/>
        </authorList>
    </citation>
    <scope>NUCLEOTIDE SEQUENCE [LARGE SCALE GENOMIC DNA]</scope>
    <source>
        <strain evidence="5 8">DSM 100995</strain>
    </source>
</reference>
<evidence type="ECO:0000259" key="2">
    <source>
        <dbReference type="Pfam" id="PF14498"/>
    </source>
</evidence>
<dbReference type="SUPFAM" id="SSF48208">
    <property type="entry name" value="Six-hairpin glycosidases"/>
    <property type="match status" value="1"/>
</dbReference>
<proteinExistence type="predicted"/>
<sequence>MKRILFCFTFVIVPAVMFAQQHQLKLWYKQPAKEWTEALPLGNGRLGAMVYGGVGEEHLQLNEGTLWSGGPVKANINPDAPKYLAAVRDALLKKQDYAEAIKLAKKMQGLYTESYLPLGDLYIKQQLKDTAQLNYYRDLDIGRAVATTRFTSNGVTYTRTMFSSAPDQVIVLRFTADKPGQLNLKIAANSLLHHQIKQNSRTVMALSGKAPSHVDPVYYNPNNHPIEYNDADKCTGMRFVLKYKVINEDGRVLADSSGISVNGASSLMLLVSAATSFNGFDKCPDKDEQLIADSYLAKAAAKPYATLLAAHIADYQKYFNRVTLNLQPPAKNTNAGLPTNERINGYTAGAADPGYESLYFQYGRYLLISSSRPGGVPANLQGIWNNEMRPPWSSNYTININTQMNYWPAEVTNLSEMHKPLFGFIKDLSVTGKTTARQFYNMKGWVAHHNTDIWAISNPVGDKGQGDPKWANWNMGGNWLCRHLWEHYLYTNDKKFLKQDAYPLMKGAAEFCLNWLVEDQNGYLVSVPSLSPENDFIDENGKKGEVSVATTMDMSIIYDLFTNLIDASKALGIDPEFRAMLVAKRSKLYPLHIGKLGNLQEWYKDFKDVDPHHRHVSHLYGLYPGSQISALNTPAFADAARKTLEIRGDDGTGWSLAWKVNFWARLLDGNHAHTIIRELLKSSLGAQEDIHHGGGVYPNMFDSHPPFQIDGNFGGTAGMAEMLLQSQLKEIHLLPALPDAWGAGDVKGLKARGNFSVDIKWANKKLVSAKISAQNAGLCKIRTAEKIEIKGVKLKVQQTSKGYVSSFTAKKGNTYVLNAL</sequence>
<reference evidence="6 7" key="1">
    <citation type="journal article" date="2016" name="Int. J. Syst. Evol. Microbiol.">
        <title>Proposal of Mucilaginibacter phyllosphaerae sp. nov. isolated from the phyllosphere of Galium album.</title>
        <authorList>
            <person name="Aydogan E.L."/>
            <person name="Busse H.J."/>
            <person name="Moser G."/>
            <person name="Muller C."/>
            <person name="Kampfer P."/>
            <person name="Glaeser S.P."/>
        </authorList>
    </citation>
    <scope>NUCLEOTIDE SEQUENCE [LARGE SCALE GENOMIC DNA]</scope>
    <source>
        <strain evidence="6 7">PP-F2FG21</strain>
    </source>
</reference>
<dbReference type="Gene3D" id="1.50.10.10">
    <property type="match status" value="1"/>
</dbReference>
<dbReference type="Pfam" id="PF21307">
    <property type="entry name" value="Glyco_hydro_95_C"/>
    <property type="match status" value="1"/>
</dbReference>
<dbReference type="PANTHER" id="PTHR31084:SF0">
    <property type="entry name" value="ALPHA-L-FUCOSIDASE 2"/>
    <property type="match status" value="1"/>
</dbReference>
<dbReference type="Proteomes" id="UP000583101">
    <property type="component" value="Unassembled WGS sequence"/>
</dbReference>
<evidence type="ECO:0000313" key="8">
    <source>
        <dbReference type="Proteomes" id="UP000583101"/>
    </source>
</evidence>
<evidence type="ECO:0000313" key="5">
    <source>
        <dbReference type="EMBL" id="MBB3970052.1"/>
    </source>
</evidence>
<dbReference type="GO" id="GO:0004560">
    <property type="term" value="F:alpha-L-fucosidase activity"/>
    <property type="evidence" value="ECO:0007669"/>
    <property type="project" value="UniProtKB-EC"/>
</dbReference>
<evidence type="ECO:0000259" key="3">
    <source>
        <dbReference type="Pfam" id="PF21307"/>
    </source>
</evidence>
<name>A0A4Y8ACQ1_9SPHI</name>
<keyword evidence="5" id="KW-0326">Glycosidase</keyword>
<dbReference type="InterPro" id="IPR027414">
    <property type="entry name" value="GH95_N_dom"/>
</dbReference>
<dbReference type="Proteomes" id="UP000297248">
    <property type="component" value="Unassembled WGS sequence"/>
</dbReference>